<feature type="compositionally biased region" description="Polar residues" evidence="1">
    <location>
        <begin position="165"/>
        <end position="176"/>
    </location>
</feature>
<feature type="region of interest" description="Disordered" evidence="1">
    <location>
        <begin position="678"/>
        <end position="733"/>
    </location>
</feature>
<reference evidence="2" key="1">
    <citation type="submission" date="2023-11" db="EMBL/GenBank/DDBJ databases">
        <authorList>
            <person name="De Vega J J."/>
            <person name="De Vega J J."/>
        </authorList>
    </citation>
    <scope>NUCLEOTIDE SEQUENCE</scope>
</reference>
<feature type="region of interest" description="Disordered" evidence="1">
    <location>
        <begin position="215"/>
        <end position="375"/>
    </location>
</feature>
<sequence>MGRSLRSNTKLPPRAPETPAADIQRQRRKERKRMATPVVSPPSEALQRNEGQLVSPPSEAPQRNANRVEDGPPLVSPSPKAPHLSTEALASASLSSSAVHRDSGQSGYLAHLGALSAKASAANRKSQSFPTFAAKSALDILAAGPTESRRTMNVLSMRPFKIETARSTSQDSTLAPPSQGGLGGDSTPRAHLRTKVADIRGPFSDQHLMAEDLDEIEQDPDANSPEEVRGPVEEIEEDRDASSAVPPRATSVEPDMDTRDSDHEKSSVDNSDHDGTFWTQREKRRAAALLRARDNGKMTAMGITPQRGDVEKDESDESDESNKSNESNKTSSRCAVATSTRRAAATSTRQAPAPTKAPASTGNNREVSLTSQGGRPTTAYCQRIAAIQREMLDVSVEHQVTMGRVLADLDNEQHGRSAKESIWNKFQTWYSHEHRGEKPREMHVSQWNKLVSQAFQDRLAELDDTLHEDARVLERHFAEVVEWHAQHRQDQLDEDRKSGRLATMVRNAAKSLSRLGTKIYHESGVHVFGVIVDEEGQQSCTCAGSPQFAEMVQAYPVHGVRSSEEDDLGLDCPVSEAPGLAELVQVILPGLELRAHPEQYAVDPNDDQETVALKEDKEALASKAPHFVKWSQEEVDAADDVRHEGDIVLATRVDDGVELAWVRDCASYKKEIAQVDSKVARKRPASARSPPPRSATLGVSREMSTATELAPTPMEFSDEEGPASPPAKRSRLNPTLSAALDDVGDERVSLATKTRAQINAEKLRAQLDRQPRPGEHILRYHFGKSATPSQLLNMQDEAVRVRGDPPAYWREDLGFAKDCWERRVLPLRPQGLPVPSEDIGYFDRSFDDAVLEERANAEQLAVFHLRGIGPEGVSAAVKALGGDDVGLSLMLSPHGNMGTAQRYHTREEMYLTNA</sequence>
<comment type="caution">
    <text evidence="2">The sequence shown here is derived from an EMBL/GenBank/DDBJ whole genome shotgun (WGS) entry which is preliminary data.</text>
</comment>
<gene>
    <name evidence="2" type="ORF">MYCIT1_LOCUS22796</name>
</gene>
<dbReference type="EMBL" id="CAVNYO010000405">
    <property type="protein sequence ID" value="CAK5275194.1"/>
    <property type="molecule type" value="Genomic_DNA"/>
</dbReference>
<feature type="region of interest" description="Disordered" evidence="1">
    <location>
        <begin position="1"/>
        <end position="89"/>
    </location>
</feature>
<dbReference type="Proteomes" id="UP001295794">
    <property type="component" value="Unassembled WGS sequence"/>
</dbReference>
<evidence type="ECO:0000313" key="2">
    <source>
        <dbReference type="EMBL" id="CAK5275194.1"/>
    </source>
</evidence>
<proteinExistence type="predicted"/>
<evidence type="ECO:0000256" key="1">
    <source>
        <dbReference type="SAM" id="MobiDB-lite"/>
    </source>
</evidence>
<accession>A0AAD2HHQ9</accession>
<protein>
    <submittedName>
        <fullName evidence="2">Uncharacterized protein</fullName>
    </submittedName>
</protein>
<organism evidence="2 3">
    <name type="scientific">Mycena citricolor</name>
    <dbReference type="NCBI Taxonomy" id="2018698"/>
    <lineage>
        <taxon>Eukaryota</taxon>
        <taxon>Fungi</taxon>
        <taxon>Dikarya</taxon>
        <taxon>Basidiomycota</taxon>
        <taxon>Agaricomycotina</taxon>
        <taxon>Agaricomycetes</taxon>
        <taxon>Agaricomycetidae</taxon>
        <taxon>Agaricales</taxon>
        <taxon>Marasmiineae</taxon>
        <taxon>Mycenaceae</taxon>
        <taxon>Mycena</taxon>
    </lineage>
</organism>
<feature type="compositionally biased region" description="Low complexity" evidence="1">
    <location>
        <begin position="324"/>
        <end position="354"/>
    </location>
</feature>
<feature type="compositionally biased region" description="Polar residues" evidence="1">
    <location>
        <begin position="1"/>
        <end position="10"/>
    </location>
</feature>
<evidence type="ECO:0000313" key="3">
    <source>
        <dbReference type="Proteomes" id="UP001295794"/>
    </source>
</evidence>
<name>A0AAD2HHQ9_9AGAR</name>
<feature type="region of interest" description="Disordered" evidence="1">
    <location>
        <begin position="164"/>
        <end position="189"/>
    </location>
</feature>
<feature type="compositionally biased region" description="Basic and acidic residues" evidence="1">
    <location>
        <begin position="256"/>
        <end position="275"/>
    </location>
</feature>
<keyword evidence="3" id="KW-1185">Reference proteome</keyword>
<dbReference type="AlphaFoldDB" id="A0AAD2HHQ9"/>
<feature type="compositionally biased region" description="Polar residues" evidence="1">
    <location>
        <begin position="358"/>
        <end position="375"/>
    </location>
</feature>